<feature type="region of interest" description="Disordered" evidence="4">
    <location>
        <begin position="218"/>
        <end position="244"/>
    </location>
</feature>
<evidence type="ECO:0000256" key="2">
    <source>
        <dbReference type="ARBA" id="ARBA00022490"/>
    </source>
</evidence>
<name>A0A550CU57_9AGAR</name>
<dbReference type="GO" id="GO:0032467">
    <property type="term" value="P:positive regulation of cytokinesis"/>
    <property type="evidence" value="ECO:0007669"/>
    <property type="project" value="InterPro"/>
</dbReference>
<feature type="compositionally biased region" description="Polar residues" evidence="4">
    <location>
        <begin position="1454"/>
        <end position="1470"/>
    </location>
</feature>
<feature type="compositionally biased region" description="Low complexity" evidence="4">
    <location>
        <begin position="619"/>
        <end position="631"/>
    </location>
</feature>
<keyword evidence="7" id="KW-1185">Reference proteome</keyword>
<proteinExistence type="predicted"/>
<dbReference type="SMART" id="SM00243">
    <property type="entry name" value="GAS2"/>
    <property type="match status" value="1"/>
</dbReference>
<dbReference type="GO" id="GO:0008017">
    <property type="term" value="F:microtubule binding"/>
    <property type="evidence" value="ECO:0007669"/>
    <property type="project" value="InterPro"/>
</dbReference>
<feature type="region of interest" description="Disordered" evidence="4">
    <location>
        <begin position="1318"/>
        <end position="1538"/>
    </location>
</feature>
<evidence type="ECO:0000313" key="6">
    <source>
        <dbReference type="EMBL" id="TRM68316.1"/>
    </source>
</evidence>
<evidence type="ECO:0000256" key="3">
    <source>
        <dbReference type="ARBA" id="ARBA00023212"/>
    </source>
</evidence>
<dbReference type="InterPro" id="IPR003108">
    <property type="entry name" value="GAR_dom"/>
</dbReference>
<evidence type="ECO:0000256" key="1">
    <source>
        <dbReference type="ARBA" id="ARBA00004245"/>
    </source>
</evidence>
<feature type="compositionally biased region" description="Basic and acidic residues" evidence="4">
    <location>
        <begin position="602"/>
        <end position="614"/>
    </location>
</feature>
<evidence type="ECO:0000256" key="4">
    <source>
        <dbReference type="SAM" id="MobiDB-lite"/>
    </source>
</evidence>
<feature type="region of interest" description="Disordered" evidence="4">
    <location>
        <begin position="602"/>
        <end position="632"/>
    </location>
</feature>
<evidence type="ECO:0000313" key="7">
    <source>
        <dbReference type="Proteomes" id="UP000320762"/>
    </source>
</evidence>
<dbReference type="Proteomes" id="UP000320762">
    <property type="component" value="Unassembled WGS sequence"/>
</dbReference>
<keyword evidence="2" id="KW-0963">Cytoplasm</keyword>
<protein>
    <recommendedName>
        <fullName evidence="5">GAR domain-containing protein</fullName>
    </recommendedName>
</protein>
<dbReference type="PANTHER" id="PTHR21616">
    <property type="entry name" value="CENTROSOME SPINDLE POLE ASSOCIATED PROTEIN"/>
    <property type="match status" value="1"/>
</dbReference>
<gene>
    <name evidence="6" type="ORF">BD626DRAFT_425085</name>
</gene>
<feature type="region of interest" description="Disordered" evidence="4">
    <location>
        <begin position="1651"/>
        <end position="1741"/>
    </location>
</feature>
<feature type="compositionally biased region" description="Low complexity" evidence="4">
    <location>
        <begin position="1471"/>
        <end position="1508"/>
    </location>
</feature>
<dbReference type="InterPro" id="IPR036534">
    <property type="entry name" value="GAR_dom_sf"/>
</dbReference>
<dbReference type="OrthoDB" id="10017054at2759"/>
<comment type="caution">
    <text evidence="6">The sequence shown here is derived from an EMBL/GenBank/DDBJ whole genome shotgun (WGS) entry which is preliminary data.</text>
</comment>
<feature type="compositionally biased region" description="Low complexity" evidence="4">
    <location>
        <begin position="1678"/>
        <end position="1695"/>
    </location>
</feature>
<feature type="domain" description="GAR" evidence="5">
    <location>
        <begin position="1539"/>
        <end position="1617"/>
    </location>
</feature>
<feature type="compositionally biased region" description="Polar residues" evidence="4">
    <location>
        <begin position="1510"/>
        <end position="1522"/>
    </location>
</feature>
<accession>A0A550CU57</accession>
<dbReference type="Gene3D" id="3.30.920.20">
    <property type="entry name" value="Gas2-like domain"/>
    <property type="match status" value="1"/>
</dbReference>
<feature type="region of interest" description="Disordered" evidence="4">
    <location>
        <begin position="1046"/>
        <end position="1076"/>
    </location>
</feature>
<dbReference type="Pfam" id="PF02187">
    <property type="entry name" value="GAS2"/>
    <property type="match status" value="1"/>
</dbReference>
<feature type="compositionally biased region" description="Low complexity" evidence="4">
    <location>
        <begin position="13"/>
        <end position="24"/>
    </location>
</feature>
<feature type="compositionally biased region" description="Polar residues" evidence="4">
    <location>
        <begin position="1731"/>
        <end position="1741"/>
    </location>
</feature>
<dbReference type="PROSITE" id="PS51460">
    <property type="entry name" value="GAR"/>
    <property type="match status" value="1"/>
</dbReference>
<dbReference type="InterPro" id="IPR026708">
    <property type="entry name" value="CSPP1"/>
</dbReference>
<evidence type="ECO:0000259" key="5">
    <source>
        <dbReference type="PROSITE" id="PS51460"/>
    </source>
</evidence>
<dbReference type="STRING" id="97359.A0A550CU57"/>
<sequence length="1741" mass="192840">MSQPAIASPSEGPAASPEQQPSAPGDVTAAGDNTQQAVDGEERPLESHEVIELQSFSVRRAWIEEKIKFLEQLPPIDVFVGLDAIQASAEEVPDLPTRAQLQQWVTEHDHIEKEIEVFDTGELQKLRKLTKAATQRNLSSQDTDLIELTLTTIYALDKLIHLLRNRSESLDLLGIRLTWEEHRSASWKERRQIIEDLASFLDTRARWSASVYDSMQAAEATSPSPTNSPHPPRRNSITSIASSTLSDSRTISKLSRVTRFKQVELLSRDAAQFASRITALRHGRITAAGKVLDKLIDSSRKPVPEELLDEQDRLEERGIAEMEDVGRFAMDVVMQWRKSDETYVETMKDLFAAQTLLEEIETARMQHPTPNQAKAYTTRSNELLRRMTYRGRPTALTSPFPRPSHPLFPDQAEANSSIAYALEVEISSTTDIVQQAVALAQEYRDGWVAVQAVEELNKTCADLSETFQSINQRLEHGFKAATTDGSAPDLTSEACLEPTRHAAFLTLLPSVLDELDKASASASATIQRSHATLLNADKPGVDAVFRQGAATNVRKLQEVCKQTEDVRQTVVARVARLREARRINGLMEEHLQHLEQQRHRIEESMEKHKWRQESRGGNTLPTPESPSSTPLQDALPADVLRHLQELVVQRSQQIETPLAQLSTTLEEPMKDRLASGLSVLRGLAAQLESMTTLLGAIQQQSTVMAAVRDEFNDLQIRAEDIRMRYRNAAGSVLSGELCGQDLVITQGKLLDMLNDIDTAAVSFTSGLSSRIPFVAGLPSQPKKAFTFVKRRHSLADLKLTSTSQDEKAIDLPFDLGTLDEAVRSDSNSYAMRINTEVQNLHQRSEYLNQAVRAKDFDARLICILDDIDAFAGQIDSLKTSLSSAVSQSDSLEGLNALRSQAQEMLSARSENLGRSMSPLQDLLQEMEASADAHGTSPQEVLHLSRKRALSDAQSKLTSLVAEGDILQARIADAHATEVRRLEEARLEAERLAQLEAERVAAEAAEAARVEKERLEEEIRQREEDARLAEEQRKREEDERLAALAAEEARKEEERLAEEQRKLREQQEAEEQRQAEEELARLAVEKAERDRLETERQEIADRLKAAEEQLAVERQERVKQEAEAARLVSERKSPPMKTVEEDVFGLRLAPSGGKSEMTPDMKELQAQVLGLRQRLRALSINELARPTAKSSSQLPREQQIDNIVAQFNTIKQEVDELPQSVDDSSVLTELRSLRIEVEQSVPLIQSLERLRQFAQSVRECDDALSDLLEHIDSFPSAPLATTSARVHPTNGSPEEQMQARLNATRSLIDEMSLQFRLVSSDPRASSEHERVTQTWSELEDMARDRAGGRRSRPASVASSAHSSGPNSRSHSRSSTLSSTVRPGKAKGYGNLSVSHTAGSKFLSPSALPSSQPGGRRVVSGSSRPSRPTSRMSSSSSQRSVSGSSLFSSTFASRQRTNSVTPDSPIQKRTSTSRVRAQPSQRSSSPSISDASSFGMPSRSSTSLSSWARSGPRNSLSSLTSRAMSTPKKVSPPQRKKYVADPKSKLDVAVGEVVNKLPVGINVEGLTETYKDQSGKYWIGDQEPKLCFCRILRSQTVMVRVGGGWSELSKFISEHFADSFRVLEASPPRPGQLEERWISSATLLEAAEITDMPMRSPQTPEPGELPSFAIVSPGAHSPRSLKSSPGSGHGSPGLTPLQFIRRADPEASPLPLRPATPTRSTSTMHTRMRSPGYTPSRSSVWRP</sequence>
<keyword evidence="3" id="KW-0206">Cytoskeleton</keyword>
<dbReference type="GO" id="GO:0000922">
    <property type="term" value="C:spindle pole"/>
    <property type="evidence" value="ECO:0007669"/>
    <property type="project" value="InterPro"/>
</dbReference>
<dbReference type="SUPFAM" id="SSF143575">
    <property type="entry name" value="GAS2 domain-like"/>
    <property type="match status" value="1"/>
</dbReference>
<feature type="compositionally biased region" description="Low complexity" evidence="4">
    <location>
        <begin position="1714"/>
        <end position="1729"/>
    </location>
</feature>
<dbReference type="EMBL" id="VDMD01000002">
    <property type="protein sequence ID" value="TRM68316.1"/>
    <property type="molecule type" value="Genomic_DNA"/>
</dbReference>
<comment type="subcellular location">
    <subcellularLocation>
        <location evidence="1">Cytoplasm</location>
        <location evidence="1">Cytoskeleton</location>
    </subcellularLocation>
</comment>
<dbReference type="GO" id="GO:0005874">
    <property type="term" value="C:microtubule"/>
    <property type="evidence" value="ECO:0007669"/>
    <property type="project" value="InterPro"/>
</dbReference>
<feature type="compositionally biased region" description="Low complexity" evidence="4">
    <location>
        <begin position="1408"/>
        <end position="1453"/>
    </location>
</feature>
<organism evidence="6 7">
    <name type="scientific">Schizophyllum amplum</name>
    <dbReference type="NCBI Taxonomy" id="97359"/>
    <lineage>
        <taxon>Eukaryota</taxon>
        <taxon>Fungi</taxon>
        <taxon>Dikarya</taxon>
        <taxon>Basidiomycota</taxon>
        <taxon>Agaricomycotina</taxon>
        <taxon>Agaricomycetes</taxon>
        <taxon>Agaricomycetidae</taxon>
        <taxon>Agaricales</taxon>
        <taxon>Schizophyllaceae</taxon>
        <taxon>Schizophyllum</taxon>
    </lineage>
</organism>
<reference evidence="6 7" key="1">
    <citation type="journal article" date="2019" name="New Phytol.">
        <title>Comparative genomics reveals unique wood-decay strategies and fruiting body development in the Schizophyllaceae.</title>
        <authorList>
            <person name="Almasi E."/>
            <person name="Sahu N."/>
            <person name="Krizsan K."/>
            <person name="Balint B."/>
            <person name="Kovacs G.M."/>
            <person name="Kiss B."/>
            <person name="Cseklye J."/>
            <person name="Drula E."/>
            <person name="Henrissat B."/>
            <person name="Nagy I."/>
            <person name="Chovatia M."/>
            <person name="Adam C."/>
            <person name="LaButti K."/>
            <person name="Lipzen A."/>
            <person name="Riley R."/>
            <person name="Grigoriev I.V."/>
            <person name="Nagy L.G."/>
        </authorList>
    </citation>
    <scope>NUCLEOTIDE SEQUENCE [LARGE SCALE GENOMIC DNA]</scope>
    <source>
        <strain evidence="6 7">NL-1724</strain>
    </source>
</reference>
<feature type="compositionally biased region" description="Low complexity" evidence="4">
    <location>
        <begin position="1352"/>
        <end position="1380"/>
    </location>
</feature>
<dbReference type="PANTHER" id="PTHR21616:SF2">
    <property type="entry name" value="CENTROSOME AND SPINDLE POLE-ASSOCIATED PROTEIN 1"/>
    <property type="match status" value="1"/>
</dbReference>
<feature type="region of interest" description="Disordered" evidence="4">
    <location>
        <begin position="1"/>
        <end position="46"/>
    </location>
</feature>